<comment type="caution">
    <text evidence="5">The sequence shown here is derived from an EMBL/GenBank/DDBJ whole genome shotgun (WGS) entry which is preliminary data.</text>
</comment>
<feature type="region of interest" description="Disordered" evidence="3">
    <location>
        <begin position="1"/>
        <end position="40"/>
    </location>
</feature>
<evidence type="ECO:0000256" key="1">
    <source>
        <dbReference type="ARBA" id="ARBA00023186"/>
    </source>
</evidence>
<feature type="compositionally biased region" description="Basic and acidic residues" evidence="3">
    <location>
        <begin position="307"/>
        <end position="326"/>
    </location>
</feature>
<feature type="region of interest" description="Disordered" evidence="3">
    <location>
        <begin position="155"/>
        <end position="279"/>
    </location>
</feature>
<reference evidence="5" key="1">
    <citation type="journal article" date="2023" name="GigaByte">
        <title>Genome assembly of the bearded iris, Iris pallida Lam.</title>
        <authorList>
            <person name="Bruccoleri R.E."/>
            <person name="Oakeley E.J."/>
            <person name="Faust A.M.E."/>
            <person name="Altorfer M."/>
            <person name="Dessus-Babus S."/>
            <person name="Burckhardt D."/>
            <person name="Oertli M."/>
            <person name="Naumann U."/>
            <person name="Petersen F."/>
            <person name="Wong J."/>
        </authorList>
    </citation>
    <scope>NUCLEOTIDE SEQUENCE</scope>
    <source>
        <strain evidence="5">GSM-AAB239-AS_SAM_17_03QT</strain>
    </source>
</reference>
<evidence type="ECO:0000313" key="6">
    <source>
        <dbReference type="Proteomes" id="UP001140949"/>
    </source>
</evidence>
<accession>A0AAX6EBY1</accession>
<feature type="compositionally biased region" description="Basic and acidic residues" evidence="3">
    <location>
        <begin position="161"/>
        <end position="171"/>
    </location>
</feature>
<dbReference type="Proteomes" id="UP001140949">
    <property type="component" value="Unassembled WGS sequence"/>
</dbReference>
<dbReference type="SMART" id="SM00264">
    <property type="entry name" value="BAG"/>
    <property type="match status" value="1"/>
</dbReference>
<dbReference type="AlphaFoldDB" id="A0AAX6EBY1"/>
<dbReference type="PANTHER" id="PTHR33322">
    <property type="entry name" value="BAG DOMAIN CONTAINING PROTEIN, EXPRESSED"/>
    <property type="match status" value="1"/>
</dbReference>
<keyword evidence="6" id="KW-1185">Reference proteome</keyword>
<gene>
    <name evidence="5" type="ORF">M6B38_198005</name>
</gene>
<sequence>MENSCYRSPYNPIRHFQRDRHNHDFPQQSPKPKSKPLPSPKVVSIPVRFVESAAELNRRHSAAVKIQRHLRGLLVRRKVEAVRRIEVDVDEIERRIQRDLDLLLGEEKERIRTNEMLMALLLRLDSVRGVREYRKKVIRRVILLQETVDSLSAAAATAAAKPEDTGEKPLEDTEVQPETDRDRELPEETLINQELEINETLETSPEEISSVPDRGTPEETLENQEEAAVRFQEPQENTRDEGMKDQELAKEEVKTGFFVVEPMESQEERTGEDQEEIPVKEIVVVDEMASLMEGDDECSMIEEALEKDEPALKRERTEKENSEELGLKSVMERMVEENQTLKSMVAELCERSSLQCQLMGGLAKRVAQLEKTVQAMEKRKKKKRESK</sequence>
<dbReference type="SUPFAM" id="SSF63491">
    <property type="entry name" value="BAG domain"/>
    <property type="match status" value="1"/>
</dbReference>
<keyword evidence="2" id="KW-0175">Coiled coil</keyword>
<dbReference type="GO" id="GO:0009506">
    <property type="term" value="C:plasmodesma"/>
    <property type="evidence" value="ECO:0007669"/>
    <property type="project" value="TreeGrafter"/>
</dbReference>
<organism evidence="5 6">
    <name type="scientific">Iris pallida</name>
    <name type="common">Sweet iris</name>
    <dbReference type="NCBI Taxonomy" id="29817"/>
    <lineage>
        <taxon>Eukaryota</taxon>
        <taxon>Viridiplantae</taxon>
        <taxon>Streptophyta</taxon>
        <taxon>Embryophyta</taxon>
        <taxon>Tracheophyta</taxon>
        <taxon>Spermatophyta</taxon>
        <taxon>Magnoliopsida</taxon>
        <taxon>Liliopsida</taxon>
        <taxon>Asparagales</taxon>
        <taxon>Iridaceae</taxon>
        <taxon>Iridoideae</taxon>
        <taxon>Irideae</taxon>
        <taxon>Iris</taxon>
    </lineage>
</organism>
<dbReference type="InterPro" id="IPR003103">
    <property type="entry name" value="BAG_domain"/>
</dbReference>
<evidence type="ECO:0000259" key="4">
    <source>
        <dbReference type="PROSITE" id="PS51035"/>
    </source>
</evidence>
<dbReference type="PROSITE" id="PS50096">
    <property type="entry name" value="IQ"/>
    <property type="match status" value="1"/>
</dbReference>
<dbReference type="InterPro" id="IPR036533">
    <property type="entry name" value="BAG_dom_sf"/>
</dbReference>
<dbReference type="GO" id="GO:0006457">
    <property type="term" value="P:protein folding"/>
    <property type="evidence" value="ECO:0007669"/>
    <property type="project" value="TreeGrafter"/>
</dbReference>
<feature type="region of interest" description="Disordered" evidence="3">
    <location>
        <begin position="306"/>
        <end position="326"/>
    </location>
</feature>
<evidence type="ECO:0000313" key="5">
    <source>
        <dbReference type="EMBL" id="KAJ6801461.1"/>
    </source>
</evidence>
<dbReference type="InterPro" id="IPR000048">
    <property type="entry name" value="IQ_motif_EF-hand-BS"/>
</dbReference>
<evidence type="ECO:0000256" key="3">
    <source>
        <dbReference type="SAM" id="MobiDB-lite"/>
    </source>
</evidence>
<dbReference type="Gene3D" id="1.20.58.120">
    <property type="entry name" value="BAG domain"/>
    <property type="match status" value="1"/>
</dbReference>
<keyword evidence="1" id="KW-0143">Chaperone</keyword>
<dbReference type="SMART" id="SM00015">
    <property type="entry name" value="IQ"/>
    <property type="match status" value="1"/>
</dbReference>
<feature type="coiled-coil region" evidence="2">
    <location>
        <begin position="331"/>
        <end position="386"/>
    </location>
</feature>
<reference evidence="5" key="2">
    <citation type="submission" date="2023-04" db="EMBL/GenBank/DDBJ databases">
        <authorList>
            <person name="Bruccoleri R.E."/>
            <person name="Oakeley E.J."/>
            <person name="Faust A.-M."/>
            <person name="Dessus-Babus S."/>
            <person name="Altorfer M."/>
            <person name="Burckhardt D."/>
            <person name="Oertli M."/>
            <person name="Naumann U."/>
            <person name="Petersen F."/>
            <person name="Wong J."/>
        </authorList>
    </citation>
    <scope>NUCLEOTIDE SEQUENCE</scope>
    <source>
        <strain evidence="5">GSM-AAB239-AS_SAM_17_03QT</strain>
        <tissue evidence="5">Leaf</tissue>
    </source>
</reference>
<dbReference type="Pfam" id="PF00612">
    <property type="entry name" value="IQ"/>
    <property type="match status" value="1"/>
</dbReference>
<dbReference type="Pfam" id="PF02179">
    <property type="entry name" value="BAG"/>
    <property type="match status" value="1"/>
</dbReference>
<dbReference type="EMBL" id="JANAVB010038018">
    <property type="protein sequence ID" value="KAJ6801461.1"/>
    <property type="molecule type" value="Genomic_DNA"/>
</dbReference>
<proteinExistence type="predicted"/>
<dbReference type="GO" id="GO:0051087">
    <property type="term" value="F:protein-folding chaperone binding"/>
    <property type="evidence" value="ECO:0007669"/>
    <property type="project" value="InterPro"/>
</dbReference>
<feature type="compositionally biased region" description="Basic and acidic residues" evidence="3">
    <location>
        <begin position="236"/>
        <end position="254"/>
    </location>
</feature>
<feature type="domain" description="BAG" evidence="4">
    <location>
        <begin position="81"/>
        <end position="152"/>
    </location>
</feature>
<dbReference type="InterPro" id="IPR040400">
    <property type="entry name" value="BAG5/6/7/8"/>
</dbReference>
<name>A0AAX6EBY1_IRIPA</name>
<dbReference type="PROSITE" id="PS51035">
    <property type="entry name" value="BAG"/>
    <property type="match status" value="1"/>
</dbReference>
<dbReference type="PANTHER" id="PTHR33322:SF4">
    <property type="entry name" value="BAG DOMAIN CONTAINING PROTEIN, EXPRESSED"/>
    <property type="match status" value="1"/>
</dbReference>
<protein>
    <recommendedName>
        <fullName evidence="4">BAG domain-containing protein</fullName>
    </recommendedName>
</protein>
<evidence type="ECO:0000256" key="2">
    <source>
        <dbReference type="SAM" id="Coils"/>
    </source>
</evidence>